<feature type="transmembrane region" description="Helical" evidence="9">
    <location>
        <begin position="252"/>
        <end position="273"/>
    </location>
</feature>
<dbReference type="KEGG" id="cqn:G7Y29_04030"/>
<feature type="transmembrane region" description="Helical" evidence="9">
    <location>
        <begin position="374"/>
        <end position="399"/>
    </location>
</feature>
<feature type="domain" description="Amino acid permease/ SLC12A" evidence="10">
    <location>
        <begin position="31"/>
        <end position="461"/>
    </location>
</feature>
<dbReference type="PROSITE" id="PS00218">
    <property type="entry name" value="AMINO_ACID_PERMEASE_1"/>
    <property type="match status" value="1"/>
</dbReference>
<evidence type="ECO:0000256" key="3">
    <source>
        <dbReference type="ARBA" id="ARBA00022448"/>
    </source>
</evidence>
<feature type="transmembrane region" description="Helical" evidence="9">
    <location>
        <begin position="133"/>
        <end position="156"/>
    </location>
</feature>
<dbReference type="AlphaFoldDB" id="A0A7T0KP96"/>
<evidence type="ECO:0000313" key="12">
    <source>
        <dbReference type="Proteomes" id="UP000594586"/>
    </source>
</evidence>
<dbReference type="Proteomes" id="UP000594586">
    <property type="component" value="Chromosome"/>
</dbReference>
<sequence>MSHTVPSPAEPTAESPAVAPTALRRGLKTRHLTMMGLGSAIGAGLFLGTGVGIQAAGPAVLFAYLIAGAITVCIMQMLAEMVAARPSSGTFSTYAEQAFGPWAGFAVGWLYWFMMVMIMAVEITGASGIVASWFGVSPWIPALAAIVFFTVINFAAVRNFGEFEFWFALVKVAVIVAFLVLGVLLWLGLLPGGTFIGLSNVAEVGFMPNGWGGVATALLAVAFAFGGIEMVTIAAAESEDPEVAVHSAIRSIIWRIGVFYIGSVLLITLLLPYDAIGGADDASESPFTAVLHLANIPGAVGIMEAVIVIALLSACNTQIYGTSRFLHNLAHRADAPAFFQSTDARGVPMRAVVVSVFFGFVAVALQYWNPPGLLAFLLNAVGGCLIVLWFAIAFSFIRLHPRLVESGEITHVRMWAPKVLPWATVTLAGAIVVLMLTTPEGRFQMLAVAVVVGVITLAGIVWTSTDAFKQRAAVTPERTTVEH</sequence>
<feature type="transmembrane region" description="Helical" evidence="9">
    <location>
        <begin position="347"/>
        <end position="368"/>
    </location>
</feature>
<evidence type="ECO:0000256" key="8">
    <source>
        <dbReference type="SAM" id="MobiDB-lite"/>
    </source>
</evidence>
<keyword evidence="7 9" id="KW-0472">Membrane</keyword>
<dbReference type="EMBL" id="CP064955">
    <property type="protein sequence ID" value="QPK83964.1"/>
    <property type="molecule type" value="Genomic_DNA"/>
</dbReference>
<keyword evidence="3" id="KW-0813">Transport</keyword>
<evidence type="ECO:0000256" key="7">
    <source>
        <dbReference type="ARBA" id="ARBA00023136"/>
    </source>
</evidence>
<dbReference type="GO" id="GO:0016020">
    <property type="term" value="C:membrane"/>
    <property type="evidence" value="ECO:0007669"/>
    <property type="project" value="UniProtKB-SubCell"/>
</dbReference>
<proteinExistence type="inferred from homology"/>
<dbReference type="GO" id="GO:0006865">
    <property type="term" value="P:amino acid transport"/>
    <property type="evidence" value="ECO:0007669"/>
    <property type="project" value="UniProtKB-KW"/>
</dbReference>
<keyword evidence="4 9" id="KW-0812">Transmembrane</keyword>
<name>A0A7T0KP96_9CORY</name>
<dbReference type="RefSeq" id="WP_165002096.1">
    <property type="nucleotide sequence ID" value="NZ_CP064955.1"/>
</dbReference>
<feature type="transmembrane region" description="Helical" evidence="9">
    <location>
        <begin position="419"/>
        <end position="437"/>
    </location>
</feature>
<reference evidence="11 12" key="1">
    <citation type="submission" date="2020-11" db="EMBL/GenBank/DDBJ databases">
        <title>Corynebacterium sp. MC1420.</title>
        <authorList>
            <person name="Zhou J."/>
        </authorList>
    </citation>
    <scope>NUCLEOTIDE SEQUENCE [LARGE SCALE GENOMIC DNA]</scope>
    <source>
        <strain evidence="11 12">MC1420</strain>
    </source>
</reference>
<dbReference type="PANTHER" id="PTHR43495:SF5">
    <property type="entry name" value="GAMMA-AMINOBUTYRIC ACID PERMEASE"/>
    <property type="match status" value="1"/>
</dbReference>
<feature type="transmembrane region" description="Helical" evidence="9">
    <location>
        <begin position="210"/>
        <end position="231"/>
    </location>
</feature>
<dbReference type="Pfam" id="PF00324">
    <property type="entry name" value="AA_permease"/>
    <property type="match status" value="1"/>
</dbReference>
<dbReference type="PANTHER" id="PTHR43495">
    <property type="entry name" value="GABA PERMEASE"/>
    <property type="match status" value="1"/>
</dbReference>
<protein>
    <submittedName>
        <fullName evidence="11">Amino acid permease</fullName>
    </submittedName>
</protein>
<comment type="subcellular location">
    <subcellularLocation>
        <location evidence="1">Membrane</location>
        <topology evidence="1">Multi-pass membrane protein</topology>
    </subcellularLocation>
</comment>
<evidence type="ECO:0000256" key="5">
    <source>
        <dbReference type="ARBA" id="ARBA00022970"/>
    </source>
</evidence>
<feature type="transmembrane region" description="Helical" evidence="9">
    <location>
        <begin position="99"/>
        <end position="121"/>
    </location>
</feature>
<dbReference type="PIRSF" id="PIRSF006060">
    <property type="entry name" value="AA_transporter"/>
    <property type="match status" value="1"/>
</dbReference>
<keyword evidence="5" id="KW-0029">Amino-acid transport</keyword>
<keyword evidence="12" id="KW-1185">Reference proteome</keyword>
<gene>
    <name evidence="11" type="ORF">G7Y29_04030</name>
</gene>
<accession>A0A7T0KP96</accession>
<feature type="transmembrane region" description="Helical" evidence="9">
    <location>
        <begin position="293"/>
        <end position="315"/>
    </location>
</feature>
<feature type="transmembrane region" description="Helical" evidence="9">
    <location>
        <begin position="443"/>
        <end position="462"/>
    </location>
</feature>
<dbReference type="FunFam" id="1.20.1740.10:FF:000001">
    <property type="entry name" value="Amino acid permease"/>
    <property type="match status" value="1"/>
</dbReference>
<evidence type="ECO:0000256" key="4">
    <source>
        <dbReference type="ARBA" id="ARBA00022692"/>
    </source>
</evidence>
<dbReference type="Gene3D" id="1.20.1740.10">
    <property type="entry name" value="Amino acid/polyamine transporter I"/>
    <property type="match status" value="1"/>
</dbReference>
<feature type="region of interest" description="Disordered" evidence="8">
    <location>
        <begin position="1"/>
        <end position="20"/>
    </location>
</feature>
<feature type="transmembrane region" description="Helical" evidence="9">
    <location>
        <begin position="32"/>
        <end position="53"/>
    </location>
</feature>
<evidence type="ECO:0000313" key="11">
    <source>
        <dbReference type="EMBL" id="QPK83964.1"/>
    </source>
</evidence>
<dbReference type="GO" id="GO:0055085">
    <property type="term" value="P:transmembrane transport"/>
    <property type="evidence" value="ECO:0007669"/>
    <property type="project" value="InterPro"/>
</dbReference>
<evidence type="ECO:0000256" key="9">
    <source>
        <dbReference type="SAM" id="Phobius"/>
    </source>
</evidence>
<evidence type="ECO:0000256" key="6">
    <source>
        <dbReference type="ARBA" id="ARBA00022989"/>
    </source>
</evidence>
<feature type="transmembrane region" description="Helical" evidence="9">
    <location>
        <begin position="168"/>
        <end position="190"/>
    </location>
</feature>
<dbReference type="InterPro" id="IPR004840">
    <property type="entry name" value="Amino_acid_permease_CS"/>
</dbReference>
<evidence type="ECO:0000259" key="10">
    <source>
        <dbReference type="Pfam" id="PF00324"/>
    </source>
</evidence>
<feature type="transmembrane region" description="Helical" evidence="9">
    <location>
        <begin position="59"/>
        <end position="79"/>
    </location>
</feature>
<keyword evidence="6 9" id="KW-1133">Transmembrane helix</keyword>
<evidence type="ECO:0000256" key="2">
    <source>
        <dbReference type="ARBA" id="ARBA00008583"/>
    </source>
</evidence>
<dbReference type="InterPro" id="IPR004841">
    <property type="entry name" value="AA-permease/SLC12A_dom"/>
</dbReference>
<organism evidence="11 12">
    <name type="scientific">Corynebacterium qintianiae</name>
    <dbReference type="NCBI Taxonomy" id="2709392"/>
    <lineage>
        <taxon>Bacteria</taxon>
        <taxon>Bacillati</taxon>
        <taxon>Actinomycetota</taxon>
        <taxon>Actinomycetes</taxon>
        <taxon>Mycobacteriales</taxon>
        <taxon>Corynebacteriaceae</taxon>
        <taxon>Corynebacterium</taxon>
    </lineage>
</organism>
<evidence type="ECO:0000256" key="1">
    <source>
        <dbReference type="ARBA" id="ARBA00004141"/>
    </source>
</evidence>
<comment type="similarity">
    <text evidence="2">Belongs to the amino acid-polyamine-organocation (APC) superfamily. Amino acid transporter (AAT) (TC 2.A.3.1) family.</text>
</comment>